<reference evidence="7" key="1">
    <citation type="journal article" date="2010" name="FEMS Microbiol. Ecol.">
        <title>Novel lipolytic genes from the microbial metagenomic library of the South China Sea marine sediment.</title>
        <authorList>
            <person name="Hu Y."/>
            <person name="Fu C."/>
            <person name="Huang Y."/>
            <person name="Yin Y."/>
            <person name="Cheng G."/>
            <person name="Lei F."/>
            <person name="Lu N."/>
            <person name="Li J."/>
            <person name="Ashforth E.J."/>
            <person name="Zhang L."/>
            <person name="Zhu B."/>
        </authorList>
    </citation>
    <scope>NUCLEOTIDE SEQUENCE</scope>
</reference>
<organism evidence="7">
    <name type="scientific">uncultured bacterium FLS18</name>
    <dbReference type="NCBI Taxonomy" id="654935"/>
    <lineage>
        <taxon>Bacteria</taxon>
        <taxon>environmental samples</taxon>
    </lineage>
</organism>
<evidence type="ECO:0000256" key="1">
    <source>
        <dbReference type="ARBA" id="ARBA00022692"/>
    </source>
</evidence>
<feature type="transmembrane region" description="Helical" evidence="5">
    <location>
        <begin position="137"/>
        <end position="155"/>
    </location>
</feature>
<feature type="region of interest" description="Disordered" evidence="4">
    <location>
        <begin position="196"/>
        <end position="222"/>
    </location>
</feature>
<dbReference type="PANTHER" id="PTHR11360:SF284">
    <property type="entry name" value="EG:103B4.3 PROTEIN-RELATED"/>
    <property type="match status" value="1"/>
</dbReference>
<feature type="transmembrane region" description="Helical" evidence="5">
    <location>
        <begin position="78"/>
        <end position="96"/>
    </location>
</feature>
<keyword evidence="2 5" id="KW-1133">Transmembrane helix</keyword>
<protein>
    <submittedName>
        <fullName evidence="7">Putative sugar (And other) transporter</fullName>
    </submittedName>
</protein>
<feature type="transmembrane region" description="Helical" evidence="5">
    <location>
        <begin position="108"/>
        <end position="130"/>
    </location>
</feature>
<keyword evidence="1 5" id="KW-0812">Transmembrane</keyword>
<dbReference type="EMBL" id="FJ483469">
    <property type="protein sequence ID" value="ACS68528.1"/>
    <property type="molecule type" value="Genomic_DNA"/>
</dbReference>
<feature type="transmembrane region" description="Helical" evidence="5">
    <location>
        <begin position="312"/>
        <end position="330"/>
    </location>
</feature>
<dbReference type="AlphaFoldDB" id="C6G3Z3"/>
<feature type="domain" description="Major facilitator superfamily (MFS) profile" evidence="6">
    <location>
        <begin position="8"/>
        <end position="425"/>
    </location>
</feature>
<dbReference type="Gene3D" id="1.20.1250.20">
    <property type="entry name" value="MFS general substrate transporter like domains"/>
    <property type="match status" value="2"/>
</dbReference>
<evidence type="ECO:0000256" key="2">
    <source>
        <dbReference type="ARBA" id="ARBA00022989"/>
    </source>
</evidence>
<evidence type="ECO:0000256" key="5">
    <source>
        <dbReference type="SAM" id="Phobius"/>
    </source>
</evidence>
<sequence>MRRPFFYGWVIVAVAWVVYGFGIAPAYFSWGFFAPEIIEDLHLTRGEAGFVFGLFTFLYSASSPLVGLALIRWNLRTIICGGSLLAASGFLLLSQAETLLGCLMTYSVLGGVGIGISTIIPCQTLGSNWFIRSRARAIAIIMTAGGVVGTAMPPFDKVMLDTLGWRSAWMVIGAISLAVAVLGALLVRDRPEDLGLAPDGDERREMSSARKATGGEADSAKASTASLITEVRQHHQWTAAEAMRTRQFFLLVVSGVAYAVPWGVVAAHGRLHMEDVGFSTAAVAGVFSMTIGLSIVGRLSGAIGDFLAPRKVLGVALIVEALGTGGFLFATTTPVASVSLAMLGLGFGVAYINIAVVFSSYFGRRAFAATAGVRIMITGVFNGIGPWWAGQMYDAYQSYTVPFLTIMAVGLAGGLAAFLCWPPRHPLDEEISE</sequence>
<evidence type="ECO:0000259" key="6">
    <source>
        <dbReference type="PROSITE" id="PS50850"/>
    </source>
</evidence>
<feature type="transmembrane region" description="Helical" evidence="5">
    <location>
        <begin position="401"/>
        <end position="421"/>
    </location>
</feature>
<dbReference type="PROSITE" id="PS50850">
    <property type="entry name" value="MFS"/>
    <property type="match status" value="1"/>
</dbReference>
<evidence type="ECO:0000256" key="4">
    <source>
        <dbReference type="SAM" id="MobiDB-lite"/>
    </source>
</evidence>
<name>C6G3Z3_9BACT</name>
<evidence type="ECO:0000313" key="7">
    <source>
        <dbReference type="EMBL" id="ACS68528.1"/>
    </source>
</evidence>
<feature type="transmembrane region" description="Helical" evidence="5">
    <location>
        <begin position="7"/>
        <end position="28"/>
    </location>
</feature>
<evidence type="ECO:0000256" key="3">
    <source>
        <dbReference type="ARBA" id="ARBA00023136"/>
    </source>
</evidence>
<dbReference type="InterPro" id="IPR036259">
    <property type="entry name" value="MFS_trans_sf"/>
</dbReference>
<dbReference type="SUPFAM" id="SSF103473">
    <property type="entry name" value="MFS general substrate transporter"/>
    <property type="match status" value="1"/>
</dbReference>
<dbReference type="InterPro" id="IPR050327">
    <property type="entry name" value="Proton-linked_MCT"/>
</dbReference>
<dbReference type="InterPro" id="IPR011701">
    <property type="entry name" value="MFS"/>
</dbReference>
<dbReference type="Pfam" id="PF07690">
    <property type="entry name" value="MFS_1"/>
    <property type="match status" value="1"/>
</dbReference>
<proteinExistence type="predicted"/>
<feature type="transmembrane region" description="Helical" evidence="5">
    <location>
        <begin position="248"/>
        <end position="269"/>
    </location>
</feature>
<dbReference type="PANTHER" id="PTHR11360">
    <property type="entry name" value="MONOCARBOXYLATE TRANSPORTER"/>
    <property type="match status" value="1"/>
</dbReference>
<accession>C6G3Z3</accession>
<feature type="transmembrane region" description="Helical" evidence="5">
    <location>
        <begin position="48"/>
        <end position="71"/>
    </location>
</feature>
<dbReference type="GO" id="GO:0022857">
    <property type="term" value="F:transmembrane transporter activity"/>
    <property type="evidence" value="ECO:0007669"/>
    <property type="project" value="InterPro"/>
</dbReference>
<feature type="transmembrane region" description="Helical" evidence="5">
    <location>
        <begin position="366"/>
        <end position="389"/>
    </location>
</feature>
<feature type="transmembrane region" description="Helical" evidence="5">
    <location>
        <begin position="336"/>
        <end position="359"/>
    </location>
</feature>
<dbReference type="InterPro" id="IPR020846">
    <property type="entry name" value="MFS_dom"/>
</dbReference>
<feature type="transmembrane region" description="Helical" evidence="5">
    <location>
        <begin position="281"/>
        <end position="300"/>
    </location>
</feature>
<keyword evidence="3 5" id="KW-0472">Membrane</keyword>
<feature type="transmembrane region" description="Helical" evidence="5">
    <location>
        <begin position="167"/>
        <end position="187"/>
    </location>
</feature>